<evidence type="ECO:0000256" key="2">
    <source>
        <dbReference type="ARBA" id="ARBA00009177"/>
    </source>
</evidence>
<feature type="compositionally biased region" description="Low complexity" evidence="7">
    <location>
        <begin position="746"/>
        <end position="760"/>
    </location>
</feature>
<dbReference type="InterPro" id="IPR051107">
    <property type="entry name" value="Auxin_Efflux_Carrier"/>
</dbReference>
<evidence type="ECO:0000256" key="5">
    <source>
        <dbReference type="ARBA" id="ARBA00022989"/>
    </source>
</evidence>
<feature type="compositionally biased region" description="Low complexity" evidence="7">
    <location>
        <begin position="614"/>
        <end position="623"/>
    </location>
</feature>
<evidence type="ECO:0000313" key="9">
    <source>
        <dbReference type="EMBL" id="GLC50527.1"/>
    </source>
</evidence>
<feature type="compositionally biased region" description="Low complexity" evidence="7">
    <location>
        <begin position="519"/>
        <end position="531"/>
    </location>
</feature>
<feature type="region of interest" description="Disordered" evidence="7">
    <location>
        <begin position="226"/>
        <end position="288"/>
    </location>
</feature>
<evidence type="ECO:0000256" key="4">
    <source>
        <dbReference type="ARBA" id="ARBA00022692"/>
    </source>
</evidence>
<evidence type="ECO:0000256" key="1">
    <source>
        <dbReference type="ARBA" id="ARBA00004141"/>
    </source>
</evidence>
<feature type="transmembrane region" description="Helical" evidence="8">
    <location>
        <begin position="907"/>
        <end position="929"/>
    </location>
</feature>
<feature type="transmembrane region" description="Helical" evidence="8">
    <location>
        <begin position="134"/>
        <end position="155"/>
    </location>
</feature>
<comment type="subcellular location">
    <subcellularLocation>
        <location evidence="1">Membrane</location>
        <topology evidence="1">Multi-pass membrane protein</topology>
    </subcellularLocation>
</comment>
<dbReference type="PANTHER" id="PTHR31752">
    <property type="entry name" value="AUXIN EFFLUX CARRIER COMPONENT 1B-RELATED"/>
    <property type="match status" value="1"/>
</dbReference>
<feature type="region of interest" description="Disordered" evidence="7">
    <location>
        <begin position="588"/>
        <end position="630"/>
    </location>
</feature>
<keyword evidence="3" id="KW-0813">Transport</keyword>
<feature type="region of interest" description="Disordered" evidence="7">
    <location>
        <begin position="302"/>
        <end position="323"/>
    </location>
</feature>
<feature type="region of interest" description="Disordered" evidence="7">
    <location>
        <begin position="662"/>
        <end position="683"/>
    </location>
</feature>
<dbReference type="EMBL" id="BRXU01000003">
    <property type="protein sequence ID" value="GLC50527.1"/>
    <property type="molecule type" value="Genomic_DNA"/>
</dbReference>
<accession>A0A9W6BFB1</accession>
<comment type="similarity">
    <text evidence="2">Belongs to the auxin efflux carrier (TC 2.A.69.1) family.</text>
</comment>
<keyword evidence="4 8" id="KW-0812">Transmembrane</keyword>
<proteinExistence type="inferred from homology"/>
<gene>
    <name evidence="9" type="primary">PLEST000004</name>
    <name evidence="9" type="ORF">PLESTB_000389600</name>
</gene>
<keyword evidence="6 8" id="KW-0472">Membrane</keyword>
<comment type="caution">
    <text evidence="9">The sequence shown here is derived from an EMBL/GenBank/DDBJ whole genome shotgun (WGS) entry which is preliminary data.</text>
</comment>
<feature type="compositionally biased region" description="Low complexity" evidence="7">
    <location>
        <begin position="662"/>
        <end position="672"/>
    </location>
</feature>
<feature type="compositionally biased region" description="Basic residues" evidence="7">
    <location>
        <begin position="277"/>
        <end position="288"/>
    </location>
</feature>
<feature type="transmembrane region" description="Helical" evidence="8">
    <location>
        <begin position="104"/>
        <end position="122"/>
    </location>
</feature>
<dbReference type="PANTHER" id="PTHR31752:SF18">
    <property type="entry name" value="AUXIN EFFLUX CARRIER COMPONENT 1"/>
    <property type="match status" value="1"/>
</dbReference>
<evidence type="ECO:0008006" key="11">
    <source>
        <dbReference type="Google" id="ProtNLM"/>
    </source>
</evidence>
<feature type="transmembrane region" description="Helical" evidence="8">
    <location>
        <begin position="43"/>
        <end position="61"/>
    </location>
</feature>
<feature type="compositionally biased region" description="Gly residues" evidence="7">
    <location>
        <begin position="234"/>
        <end position="249"/>
    </location>
</feature>
<evidence type="ECO:0000313" key="10">
    <source>
        <dbReference type="Proteomes" id="UP001165080"/>
    </source>
</evidence>
<feature type="transmembrane region" description="Helical" evidence="8">
    <location>
        <begin position="935"/>
        <end position="955"/>
    </location>
</feature>
<feature type="compositionally biased region" description="Acidic residues" evidence="7">
    <location>
        <begin position="197"/>
        <end position="207"/>
    </location>
</feature>
<feature type="transmembrane region" description="Helical" evidence="8">
    <location>
        <begin position="12"/>
        <end position="31"/>
    </location>
</feature>
<feature type="transmembrane region" description="Helical" evidence="8">
    <location>
        <begin position="73"/>
        <end position="92"/>
    </location>
</feature>
<dbReference type="AlphaFoldDB" id="A0A9W6BFB1"/>
<feature type="transmembrane region" description="Helical" evidence="8">
    <location>
        <begin position="868"/>
        <end position="895"/>
    </location>
</feature>
<protein>
    <recommendedName>
        <fullName evidence="11">Auxin efflux carrier component</fullName>
    </recommendedName>
</protein>
<dbReference type="InterPro" id="IPR004776">
    <property type="entry name" value="Mem_transp_PIN-like"/>
</dbReference>
<keyword evidence="5 8" id="KW-1133">Transmembrane helix</keyword>
<dbReference type="Proteomes" id="UP001165080">
    <property type="component" value="Unassembled WGS sequence"/>
</dbReference>
<feature type="region of interest" description="Disordered" evidence="7">
    <location>
        <begin position="168"/>
        <end position="187"/>
    </location>
</feature>
<evidence type="ECO:0000256" key="3">
    <source>
        <dbReference type="ARBA" id="ARBA00022448"/>
    </source>
</evidence>
<feature type="transmembrane region" description="Helical" evidence="8">
    <location>
        <begin position="967"/>
        <end position="986"/>
    </location>
</feature>
<feature type="compositionally biased region" description="Low complexity" evidence="7">
    <location>
        <begin position="549"/>
        <end position="566"/>
    </location>
</feature>
<evidence type="ECO:0000256" key="7">
    <source>
        <dbReference type="SAM" id="MobiDB-lite"/>
    </source>
</evidence>
<feature type="region of interest" description="Disordered" evidence="7">
    <location>
        <begin position="192"/>
        <end position="213"/>
    </location>
</feature>
<feature type="region of interest" description="Disordered" evidence="7">
    <location>
        <begin position="738"/>
        <end position="760"/>
    </location>
</feature>
<feature type="transmembrane region" description="Helical" evidence="8">
    <location>
        <begin position="826"/>
        <end position="848"/>
    </location>
</feature>
<dbReference type="GO" id="GO:0055085">
    <property type="term" value="P:transmembrane transport"/>
    <property type="evidence" value="ECO:0007669"/>
    <property type="project" value="InterPro"/>
</dbReference>
<sequence length="1009" mass="101158">MGAWAFQEVVNVGIQIVLIVFSGWCFARFRLLSGEAFLGQINVLLLRVAFPTLNIYLLGIKVDLRDAEAWRSLGGYMLWVTLVQFGILLYVWLVRGRTIGDAGLLNLVLTANNTVIVGLPVMEATFPQRGGRLSLLTAFVLFLQVIPFSITAFEVEKWMVEDHRRATAAADAVSEPPSTPGRELSGRWVEEAGCEGGSDDDGGDGDGGDGGANAVRVSEVGLAAAAAEPTMPRTGGGTAAADGVGGGGARARRRESLARSSGGGGSTGSSGSGRGPAHVRSRLGRRRVGSGVVVGAEARGWAPATPLDSPYSSREGSRRPLEAAAAAAAGRRVAAGAPAPVPGPNAAVAGREVTMLPKEATAPRDAACPVSLADGHVAQQTTPTWAPAAQDDAAAVEKATETAAAAAAVAAAAPTPGSAALACLDRAASAPCPNSFTSLDGTGTGNGNDVGWAASGAANALPPAAVGSPAAAPYRQSSFSAVSTSSAAAAAAVAAADTAAAAPLGPSFSFAFRPPPPAAAAADTAAASAAANDSTRPLKQPPPPPSPASNPGLPYTGGAAAASPLAPKSPPCALPNSAAAAAPAAQAAGRSGWRVRGLNRLSPNGRASADHDPAPASAAAATAGSRPVGRLSNSGGLAALRIGIQRRSLPAHWPPAAPAAAAAAVAAGTTTRPPSPPPPPLSSGRLLNPLAVACPDLPVPQAISLARAPISGRPSCNGGYSPCRTAMPYDTVVIGADGDASGRLSGPAGRRQPAPPAVSASLAAAASAATAAEAEAEAEAGELAAAPPPDRAAMRAAAGSMTRRNGGLIPAVGRWVRMRMAQYSRAWSITWVILKNPLLWSLLVGLLVNLSGLRSLLWPGSAHYRPELGWLAGSLAWTSGITVPVSLFSNGVWLYGKTFGRETLVQAGWMLLLKLLVLAPLQLACAAALKLEAEVAMSLLLMSLCPVASASFVIASQYGHGADLVTAMTLLGIALLVPVVLAALALPRAIGLYSYTVTTAAAAAAAATS</sequence>
<evidence type="ECO:0000256" key="8">
    <source>
        <dbReference type="SAM" id="Phobius"/>
    </source>
</evidence>
<reference evidence="9 10" key="1">
    <citation type="journal article" date="2023" name="Commun. Biol.">
        <title>Reorganization of the ancestral sex-determining regions during the evolution of trioecy in Pleodorina starrii.</title>
        <authorList>
            <person name="Takahashi K."/>
            <person name="Suzuki S."/>
            <person name="Kawai-Toyooka H."/>
            <person name="Yamamoto K."/>
            <person name="Hamaji T."/>
            <person name="Ootsuki R."/>
            <person name="Yamaguchi H."/>
            <person name="Kawachi M."/>
            <person name="Higashiyama T."/>
            <person name="Nozaki H."/>
        </authorList>
    </citation>
    <scope>NUCLEOTIDE SEQUENCE [LARGE SCALE GENOMIC DNA]</scope>
    <source>
        <strain evidence="9 10">NIES-4479</strain>
    </source>
</reference>
<name>A0A9W6BFB1_9CHLO</name>
<feature type="compositionally biased region" description="Gly residues" evidence="7">
    <location>
        <begin position="261"/>
        <end position="274"/>
    </location>
</feature>
<dbReference type="Pfam" id="PF03547">
    <property type="entry name" value="Mem_trans"/>
    <property type="match status" value="1"/>
</dbReference>
<organism evidence="9 10">
    <name type="scientific">Pleodorina starrii</name>
    <dbReference type="NCBI Taxonomy" id="330485"/>
    <lineage>
        <taxon>Eukaryota</taxon>
        <taxon>Viridiplantae</taxon>
        <taxon>Chlorophyta</taxon>
        <taxon>core chlorophytes</taxon>
        <taxon>Chlorophyceae</taxon>
        <taxon>CS clade</taxon>
        <taxon>Chlamydomonadales</taxon>
        <taxon>Volvocaceae</taxon>
        <taxon>Pleodorina</taxon>
    </lineage>
</organism>
<feature type="compositionally biased region" description="Pro residues" evidence="7">
    <location>
        <begin position="539"/>
        <end position="548"/>
    </location>
</feature>
<feature type="region of interest" description="Disordered" evidence="7">
    <location>
        <begin position="519"/>
        <end position="568"/>
    </location>
</feature>
<keyword evidence="10" id="KW-1185">Reference proteome</keyword>
<evidence type="ECO:0000256" key="6">
    <source>
        <dbReference type="ARBA" id="ARBA00023136"/>
    </source>
</evidence>
<dbReference type="GO" id="GO:0016020">
    <property type="term" value="C:membrane"/>
    <property type="evidence" value="ECO:0007669"/>
    <property type="project" value="UniProtKB-SubCell"/>
</dbReference>